<dbReference type="EMBL" id="CALTRL010001033">
    <property type="protein sequence ID" value="CAH7670619.1"/>
    <property type="molecule type" value="Genomic_DNA"/>
</dbReference>
<dbReference type="PANTHER" id="PTHR46532">
    <property type="entry name" value="MALE FERTILITY FACTOR KL5"/>
    <property type="match status" value="1"/>
</dbReference>
<dbReference type="InterPro" id="IPR035699">
    <property type="entry name" value="AAA_6"/>
</dbReference>
<dbReference type="GO" id="GO:0051959">
    <property type="term" value="F:dynein light intermediate chain binding"/>
    <property type="evidence" value="ECO:0007669"/>
    <property type="project" value="InterPro"/>
</dbReference>
<dbReference type="Proteomes" id="UP001153365">
    <property type="component" value="Unassembled WGS sequence"/>
</dbReference>
<evidence type="ECO:0000313" key="3">
    <source>
        <dbReference type="EMBL" id="CAH7670619.1"/>
    </source>
</evidence>
<feature type="domain" description="Dynein heavy chain hydrolytic ATP-binding dynein motor region" evidence="2">
    <location>
        <begin position="1"/>
        <end position="88"/>
    </location>
</feature>
<sequence>MNSGYAGRSNLPENLKKLFRSMAMTRPNRELISQVMLFSQGFQTAETLASKVLPFFSSCSDQLSRQPHYDIGLRALKAVLISAGHLKRA</sequence>
<dbReference type="AlphaFoldDB" id="A0AAV0AQ88"/>
<dbReference type="InterPro" id="IPR043157">
    <property type="entry name" value="Dynein_AAA1S"/>
</dbReference>
<dbReference type="InterPro" id="IPR026983">
    <property type="entry name" value="DHC"/>
</dbReference>
<keyword evidence="4" id="KW-1185">Reference proteome</keyword>
<dbReference type="GO" id="GO:0005858">
    <property type="term" value="C:axonemal dynein complex"/>
    <property type="evidence" value="ECO:0007669"/>
    <property type="project" value="TreeGrafter"/>
</dbReference>
<gene>
    <name evidence="3" type="ORF">PPACK8108_LOCUS5353</name>
</gene>
<evidence type="ECO:0000259" key="2">
    <source>
        <dbReference type="Pfam" id="PF12774"/>
    </source>
</evidence>
<comment type="caution">
    <text evidence="3">The sequence shown here is derived from an EMBL/GenBank/DDBJ whole genome shotgun (WGS) entry which is preliminary data.</text>
</comment>
<dbReference type="GO" id="GO:0045505">
    <property type="term" value="F:dynein intermediate chain binding"/>
    <property type="evidence" value="ECO:0007669"/>
    <property type="project" value="InterPro"/>
</dbReference>
<protein>
    <submittedName>
        <fullName evidence="3">Hydrolytic ATP binding site of dynein motor region D1-domain-containing protein</fullName>
    </submittedName>
</protein>
<organism evidence="3 4">
    <name type="scientific">Phakopsora pachyrhizi</name>
    <name type="common">Asian soybean rust disease fungus</name>
    <dbReference type="NCBI Taxonomy" id="170000"/>
    <lineage>
        <taxon>Eukaryota</taxon>
        <taxon>Fungi</taxon>
        <taxon>Dikarya</taxon>
        <taxon>Basidiomycota</taxon>
        <taxon>Pucciniomycotina</taxon>
        <taxon>Pucciniomycetes</taxon>
        <taxon>Pucciniales</taxon>
        <taxon>Phakopsoraceae</taxon>
        <taxon>Phakopsora</taxon>
    </lineage>
</organism>
<name>A0AAV0AQ88_PHAPC</name>
<comment type="similarity">
    <text evidence="1">Belongs to the dynein heavy chain family.</text>
</comment>
<dbReference type="GO" id="GO:0005524">
    <property type="term" value="F:ATP binding"/>
    <property type="evidence" value="ECO:0007669"/>
    <property type="project" value="InterPro"/>
</dbReference>
<dbReference type="Gene3D" id="1.10.8.710">
    <property type="match status" value="1"/>
</dbReference>
<reference evidence="3" key="1">
    <citation type="submission" date="2022-06" db="EMBL/GenBank/DDBJ databases">
        <authorList>
            <consortium name="SYNGENTA / RWTH Aachen University"/>
        </authorList>
    </citation>
    <scope>NUCLEOTIDE SEQUENCE</scope>
</reference>
<dbReference type="GO" id="GO:0007018">
    <property type="term" value="P:microtubule-based movement"/>
    <property type="evidence" value="ECO:0007669"/>
    <property type="project" value="InterPro"/>
</dbReference>
<evidence type="ECO:0000256" key="1">
    <source>
        <dbReference type="ARBA" id="ARBA00008887"/>
    </source>
</evidence>
<evidence type="ECO:0000313" key="4">
    <source>
        <dbReference type="Proteomes" id="UP001153365"/>
    </source>
</evidence>
<accession>A0AAV0AQ88</accession>
<dbReference type="Pfam" id="PF12774">
    <property type="entry name" value="AAA_6"/>
    <property type="match status" value="1"/>
</dbReference>
<dbReference type="PANTHER" id="PTHR46532:SF4">
    <property type="entry name" value="AAA+ ATPASE DOMAIN-CONTAINING PROTEIN"/>
    <property type="match status" value="1"/>
</dbReference>
<proteinExistence type="inferred from homology"/>
<dbReference type="InterPro" id="IPR027417">
    <property type="entry name" value="P-loop_NTPase"/>
</dbReference>
<dbReference type="Gene3D" id="3.40.50.300">
    <property type="entry name" value="P-loop containing nucleotide triphosphate hydrolases"/>
    <property type="match status" value="1"/>
</dbReference>